<dbReference type="AlphaFoldDB" id="A0A495XXS5"/>
<keyword evidence="1" id="KW-0472">Membrane</keyword>
<gene>
    <name evidence="3" type="ORF">DFJ68_2868</name>
    <name evidence="2" type="ORF">FHW14_001805</name>
</gene>
<evidence type="ECO:0000313" key="4">
    <source>
        <dbReference type="Proteomes" id="UP000278440"/>
    </source>
</evidence>
<dbReference type="Proteomes" id="UP000278440">
    <property type="component" value="Unassembled WGS sequence"/>
</dbReference>
<reference evidence="3 4" key="1">
    <citation type="submission" date="2018-10" db="EMBL/GenBank/DDBJ databases">
        <title>Sequencing the genomes of 1000 actinobacteria strains.</title>
        <authorList>
            <person name="Klenk H.-P."/>
        </authorList>
    </citation>
    <scope>NUCLEOTIDE SEQUENCE [LARGE SCALE GENOMIC DNA]</scope>
    <source>
        <strain evidence="3 4">DSM 44267</strain>
    </source>
</reference>
<evidence type="ECO:0000313" key="2">
    <source>
        <dbReference type="EMBL" id="MBB2986651.1"/>
    </source>
</evidence>
<protein>
    <submittedName>
        <fullName evidence="3">Uncharacterized protein</fullName>
    </submittedName>
</protein>
<proteinExistence type="predicted"/>
<keyword evidence="1" id="KW-1133">Transmembrane helix</keyword>
<dbReference type="EMBL" id="JACHVT010000003">
    <property type="protein sequence ID" value="MBB2986651.1"/>
    <property type="molecule type" value="Genomic_DNA"/>
</dbReference>
<reference evidence="2 5" key="2">
    <citation type="submission" date="2020-08" db="EMBL/GenBank/DDBJ databases">
        <title>Genomic Encyclopedia of Type Strains, Phase IV (KMG-V): Genome sequencing to study the core and pangenomes of soil and plant-associated prokaryotes.</title>
        <authorList>
            <person name="Whitman W."/>
        </authorList>
    </citation>
    <scope>NUCLEOTIDE SEQUENCE [LARGE SCALE GENOMIC DNA]</scope>
    <source>
        <strain evidence="2 5">B3ACCR2</strain>
    </source>
</reference>
<keyword evidence="1" id="KW-0812">Transmembrane</keyword>
<dbReference type="EMBL" id="RBXT01000001">
    <property type="protein sequence ID" value="RKT79400.1"/>
    <property type="molecule type" value="Genomic_DNA"/>
</dbReference>
<sequence>MRRPGTTRASTTRLLRPALLGARVLLLVAAVVLMHSLGVGHGPGTHDLHAAGAPHTSTTVPADGHHPASDVVAPTAPATPTAEAAGSLGHAMAAMCLAVLLLPLLLRRPRVRRLAHRLARLMPARLLRPVGVGTGRSPPPRPPLRLTLCVLRT</sequence>
<dbReference type="Proteomes" id="UP000590811">
    <property type="component" value="Unassembled WGS sequence"/>
</dbReference>
<comment type="caution">
    <text evidence="3">The sequence shown here is derived from an EMBL/GenBank/DDBJ whole genome shotgun (WGS) entry which is preliminary data.</text>
</comment>
<keyword evidence="4" id="KW-1185">Reference proteome</keyword>
<accession>A0A495XXS5</accession>
<evidence type="ECO:0000256" key="1">
    <source>
        <dbReference type="SAM" id="Phobius"/>
    </source>
</evidence>
<evidence type="ECO:0000313" key="5">
    <source>
        <dbReference type="Proteomes" id="UP000590811"/>
    </source>
</evidence>
<organism evidence="3 4">
    <name type="scientific">Terracoccus luteus</name>
    <dbReference type="NCBI Taxonomy" id="53356"/>
    <lineage>
        <taxon>Bacteria</taxon>
        <taxon>Bacillati</taxon>
        <taxon>Actinomycetota</taxon>
        <taxon>Actinomycetes</taxon>
        <taxon>Micrococcales</taxon>
        <taxon>Intrasporangiaceae</taxon>
        <taxon>Terracoccus</taxon>
    </lineage>
</organism>
<dbReference type="RefSeq" id="WP_121034244.1">
    <property type="nucleotide sequence ID" value="NZ_JACHVT010000003.1"/>
</dbReference>
<feature type="transmembrane region" description="Helical" evidence="1">
    <location>
        <begin position="20"/>
        <end position="38"/>
    </location>
</feature>
<feature type="transmembrane region" description="Helical" evidence="1">
    <location>
        <begin position="87"/>
        <end position="106"/>
    </location>
</feature>
<name>A0A495XXS5_9MICO</name>
<evidence type="ECO:0000313" key="3">
    <source>
        <dbReference type="EMBL" id="RKT79400.1"/>
    </source>
</evidence>